<protein>
    <submittedName>
        <fullName evidence="2">Uncharacterized protein</fullName>
    </submittedName>
</protein>
<dbReference type="Proteomes" id="UP000746747">
    <property type="component" value="Unassembled WGS sequence"/>
</dbReference>
<name>A0A8J2LYL9_9BILA</name>
<organism evidence="2 3">
    <name type="scientific">Cercopithifilaria johnstoni</name>
    <dbReference type="NCBI Taxonomy" id="2874296"/>
    <lineage>
        <taxon>Eukaryota</taxon>
        <taxon>Metazoa</taxon>
        <taxon>Ecdysozoa</taxon>
        <taxon>Nematoda</taxon>
        <taxon>Chromadorea</taxon>
        <taxon>Rhabditida</taxon>
        <taxon>Spirurina</taxon>
        <taxon>Spiruromorpha</taxon>
        <taxon>Filarioidea</taxon>
        <taxon>Onchocercidae</taxon>
        <taxon>Cercopithifilaria</taxon>
    </lineage>
</organism>
<dbReference type="EMBL" id="CAKAEH010000108">
    <property type="protein sequence ID" value="CAG9529861.1"/>
    <property type="molecule type" value="Genomic_DNA"/>
</dbReference>
<feature type="transmembrane region" description="Helical" evidence="1">
    <location>
        <begin position="6"/>
        <end position="25"/>
    </location>
</feature>
<comment type="caution">
    <text evidence="2">The sequence shown here is derived from an EMBL/GenBank/DDBJ whole genome shotgun (WGS) entry which is preliminary data.</text>
</comment>
<sequence length="253" mass="29082">MTVITALKYFALLIVVIIPLCNSFVDIRHRFELPQIPTDLKNQILTECKPTFVKFFHAHSEDKITPQTTTMKTKTITITPINASAVENGTEAISEVEGISSESDGQQCPIAISNCILTKTSPFMEHCKVNCSTIAGKSTNDFHCWNDNCFIRATRICEEKFWRTVSAKNRKKKKKRMHCMLEIKHCYKLACLKCLGRECSMNCYGGGIQYTHLTKPSWKGYEEYKKFFPEVEDIIHKFVFVPEKINIVEDYDE</sequence>
<evidence type="ECO:0000256" key="1">
    <source>
        <dbReference type="SAM" id="Phobius"/>
    </source>
</evidence>
<keyword evidence="1" id="KW-1133">Transmembrane helix</keyword>
<dbReference type="OrthoDB" id="5818163at2759"/>
<dbReference type="AlphaFoldDB" id="A0A8J2LYL9"/>
<proteinExistence type="predicted"/>
<keyword evidence="3" id="KW-1185">Reference proteome</keyword>
<evidence type="ECO:0000313" key="2">
    <source>
        <dbReference type="EMBL" id="CAG9529861.1"/>
    </source>
</evidence>
<keyword evidence="1" id="KW-0472">Membrane</keyword>
<keyword evidence="1" id="KW-0812">Transmembrane</keyword>
<evidence type="ECO:0000313" key="3">
    <source>
        <dbReference type="Proteomes" id="UP000746747"/>
    </source>
</evidence>
<reference evidence="2" key="1">
    <citation type="submission" date="2021-09" db="EMBL/GenBank/DDBJ databases">
        <authorList>
            <consortium name="Pathogen Informatics"/>
        </authorList>
    </citation>
    <scope>NUCLEOTIDE SEQUENCE</scope>
</reference>
<accession>A0A8J2LYL9</accession>
<gene>
    <name evidence="2" type="ORF">CJOHNSTONI_LOCUS408</name>
</gene>